<comment type="caution">
    <text evidence="1">The sequence shown here is derived from an EMBL/GenBank/DDBJ whole genome shotgun (WGS) entry which is preliminary data.</text>
</comment>
<accession>A0A8T0PMB5</accession>
<organism evidence="1 2">
    <name type="scientific">Panicum virgatum</name>
    <name type="common">Blackwell switchgrass</name>
    <dbReference type="NCBI Taxonomy" id="38727"/>
    <lineage>
        <taxon>Eukaryota</taxon>
        <taxon>Viridiplantae</taxon>
        <taxon>Streptophyta</taxon>
        <taxon>Embryophyta</taxon>
        <taxon>Tracheophyta</taxon>
        <taxon>Spermatophyta</taxon>
        <taxon>Magnoliopsida</taxon>
        <taxon>Liliopsida</taxon>
        <taxon>Poales</taxon>
        <taxon>Poaceae</taxon>
        <taxon>PACMAD clade</taxon>
        <taxon>Panicoideae</taxon>
        <taxon>Panicodae</taxon>
        <taxon>Paniceae</taxon>
        <taxon>Panicinae</taxon>
        <taxon>Panicum</taxon>
        <taxon>Panicum sect. Hiantes</taxon>
    </lineage>
</organism>
<keyword evidence="2" id="KW-1185">Reference proteome</keyword>
<dbReference type="Proteomes" id="UP000823388">
    <property type="component" value="Chromosome 8K"/>
</dbReference>
<dbReference type="EMBL" id="CM029051">
    <property type="protein sequence ID" value="KAG2561382.1"/>
    <property type="molecule type" value="Genomic_DNA"/>
</dbReference>
<gene>
    <name evidence="1" type="ORF">PVAP13_8KG161802</name>
</gene>
<name>A0A8T0PMB5_PANVG</name>
<evidence type="ECO:0000313" key="1">
    <source>
        <dbReference type="EMBL" id="KAG2561382.1"/>
    </source>
</evidence>
<protein>
    <submittedName>
        <fullName evidence="1">Uncharacterized protein</fullName>
    </submittedName>
</protein>
<reference evidence="1" key="1">
    <citation type="submission" date="2020-05" db="EMBL/GenBank/DDBJ databases">
        <title>WGS assembly of Panicum virgatum.</title>
        <authorList>
            <person name="Lovell J.T."/>
            <person name="Jenkins J."/>
            <person name="Shu S."/>
            <person name="Juenger T.E."/>
            <person name="Schmutz J."/>
        </authorList>
    </citation>
    <scope>NUCLEOTIDE SEQUENCE</scope>
    <source>
        <strain evidence="1">AP13</strain>
    </source>
</reference>
<proteinExistence type="predicted"/>
<sequence length="72" mass="7848">MASNQQCKNELLRHLEGGHMLHVNTKVVINRVAGQIQKQAPFPCFQKLHPRGGGHIRGASGVVTMVIQVHGS</sequence>
<evidence type="ECO:0000313" key="2">
    <source>
        <dbReference type="Proteomes" id="UP000823388"/>
    </source>
</evidence>
<dbReference type="AlphaFoldDB" id="A0A8T0PMB5"/>